<proteinExistence type="predicted"/>
<keyword evidence="3" id="KW-1185">Reference proteome</keyword>
<comment type="caution">
    <text evidence="2">The sequence shown here is derived from an EMBL/GenBank/DDBJ whole genome shotgun (WGS) entry which is preliminary data.</text>
</comment>
<reference evidence="2" key="2">
    <citation type="submission" date="2021-09" db="EMBL/GenBank/DDBJ databases">
        <authorList>
            <person name="Jia N."/>
            <person name="Wang J."/>
            <person name="Shi W."/>
            <person name="Du L."/>
            <person name="Sun Y."/>
            <person name="Zhan W."/>
            <person name="Jiang J."/>
            <person name="Wang Q."/>
            <person name="Zhang B."/>
            <person name="Ji P."/>
            <person name="Sakyi L.B."/>
            <person name="Cui X."/>
            <person name="Yuan T."/>
            <person name="Jiang B."/>
            <person name="Yang W."/>
            <person name="Lam T.T.-Y."/>
            <person name="Chang Q."/>
            <person name="Ding S."/>
            <person name="Wang X."/>
            <person name="Zhu J."/>
            <person name="Ruan X."/>
            <person name="Zhao L."/>
            <person name="Wei J."/>
            <person name="Que T."/>
            <person name="Du C."/>
            <person name="Cheng J."/>
            <person name="Dai P."/>
            <person name="Han X."/>
            <person name="Huang E."/>
            <person name="Gao Y."/>
            <person name="Liu J."/>
            <person name="Shao H."/>
            <person name="Ye R."/>
            <person name="Li L."/>
            <person name="Wei W."/>
            <person name="Wang X."/>
            <person name="Wang C."/>
            <person name="Huo Q."/>
            <person name="Li W."/>
            <person name="Guo W."/>
            <person name="Chen H."/>
            <person name="Chen S."/>
            <person name="Zhou L."/>
            <person name="Zhou L."/>
            <person name="Ni X."/>
            <person name="Tian J."/>
            <person name="Zhou Y."/>
            <person name="Sheng Y."/>
            <person name="Liu T."/>
            <person name="Pan Y."/>
            <person name="Xia L."/>
            <person name="Li J."/>
            <person name="Zhao F."/>
            <person name="Cao W."/>
        </authorList>
    </citation>
    <scope>NUCLEOTIDE SEQUENCE</scope>
    <source>
        <strain evidence="2">Rmic-2018</strain>
        <tissue evidence="2">Larvae</tissue>
    </source>
</reference>
<feature type="compositionally biased region" description="Basic and acidic residues" evidence="1">
    <location>
        <begin position="48"/>
        <end position="57"/>
    </location>
</feature>
<gene>
    <name evidence="2" type="ORF">HPB51_025184</name>
</gene>
<sequence>MERRLIADAATAASRETTRLVPGPSENARQDSHGREAVSVPSVPQKLCTEDHSDKAPTHPHGRASLQVSRMPTDILPPMRPCAASENSFRGATVQVLSLPRQFRSVVNPEKPSPHPNGRASA</sequence>
<accession>A0A9J6EDK0</accession>
<organism evidence="2 3">
    <name type="scientific">Rhipicephalus microplus</name>
    <name type="common">Cattle tick</name>
    <name type="synonym">Boophilus microplus</name>
    <dbReference type="NCBI Taxonomy" id="6941"/>
    <lineage>
        <taxon>Eukaryota</taxon>
        <taxon>Metazoa</taxon>
        <taxon>Ecdysozoa</taxon>
        <taxon>Arthropoda</taxon>
        <taxon>Chelicerata</taxon>
        <taxon>Arachnida</taxon>
        <taxon>Acari</taxon>
        <taxon>Parasitiformes</taxon>
        <taxon>Ixodida</taxon>
        <taxon>Ixodoidea</taxon>
        <taxon>Ixodidae</taxon>
        <taxon>Rhipicephalinae</taxon>
        <taxon>Rhipicephalus</taxon>
        <taxon>Boophilus</taxon>
    </lineage>
</organism>
<dbReference type="Proteomes" id="UP000821866">
    <property type="component" value="Chromosome 3"/>
</dbReference>
<name>A0A9J6EDK0_RHIMP</name>
<protein>
    <submittedName>
        <fullName evidence="2">Uncharacterized protein</fullName>
    </submittedName>
</protein>
<evidence type="ECO:0000256" key="1">
    <source>
        <dbReference type="SAM" id="MobiDB-lite"/>
    </source>
</evidence>
<reference evidence="2" key="1">
    <citation type="journal article" date="2020" name="Cell">
        <title>Large-Scale Comparative Analyses of Tick Genomes Elucidate Their Genetic Diversity and Vector Capacities.</title>
        <authorList>
            <consortium name="Tick Genome and Microbiome Consortium (TIGMIC)"/>
            <person name="Jia N."/>
            <person name="Wang J."/>
            <person name="Shi W."/>
            <person name="Du L."/>
            <person name="Sun Y."/>
            <person name="Zhan W."/>
            <person name="Jiang J.F."/>
            <person name="Wang Q."/>
            <person name="Zhang B."/>
            <person name="Ji P."/>
            <person name="Bell-Sakyi L."/>
            <person name="Cui X.M."/>
            <person name="Yuan T.T."/>
            <person name="Jiang B.G."/>
            <person name="Yang W.F."/>
            <person name="Lam T.T."/>
            <person name="Chang Q.C."/>
            <person name="Ding S.J."/>
            <person name="Wang X.J."/>
            <person name="Zhu J.G."/>
            <person name="Ruan X.D."/>
            <person name="Zhao L."/>
            <person name="Wei J.T."/>
            <person name="Ye R.Z."/>
            <person name="Que T.C."/>
            <person name="Du C.H."/>
            <person name="Zhou Y.H."/>
            <person name="Cheng J.X."/>
            <person name="Dai P.F."/>
            <person name="Guo W.B."/>
            <person name="Han X.H."/>
            <person name="Huang E.J."/>
            <person name="Li L.F."/>
            <person name="Wei W."/>
            <person name="Gao Y.C."/>
            <person name="Liu J.Z."/>
            <person name="Shao H.Z."/>
            <person name="Wang X."/>
            <person name="Wang C.C."/>
            <person name="Yang T.C."/>
            <person name="Huo Q.B."/>
            <person name="Li W."/>
            <person name="Chen H.Y."/>
            <person name="Chen S.E."/>
            <person name="Zhou L.G."/>
            <person name="Ni X.B."/>
            <person name="Tian J.H."/>
            <person name="Sheng Y."/>
            <person name="Liu T."/>
            <person name="Pan Y.S."/>
            <person name="Xia L.Y."/>
            <person name="Li J."/>
            <person name="Zhao F."/>
            <person name="Cao W.C."/>
        </authorList>
    </citation>
    <scope>NUCLEOTIDE SEQUENCE</scope>
    <source>
        <strain evidence="2">Rmic-2018</strain>
    </source>
</reference>
<evidence type="ECO:0000313" key="3">
    <source>
        <dbReference type="Proteomes" id="UP000821866"/>
    </source>
</evidence>
<dbReference type="EMBL" id="JABSTU010000005">
    <property type="protein sequence ID" value="KAH8032428.1"/>
    <property type="molecule type" value="Genomic_DNA"/>
</dbReference>
<dbReference type="AlphaFoldDB" id="A0A9J6EDK0"/>
<feature type="region of interest" description="Disordered" evidence="1">
    <location>
        <begin position="1"/>
        <end position="79"/>
    </location>
</feature>
<evidence type="ECO:0000313" key="2">
    <source>
        <dbReference type="EMBL" id="KAH8032428.1"/>
    </source>
</evidence>